<comment type="caution">
    <text evidence="4">The sequence shown here is derived from an EMBL/GenBank/DDBJ whole genome shotgun (WGS) entry which is preliminary data.</text>
</comment>
<dbReference type="SUPFAM" id="SSF82171">
    <property type="entry name" value="DPP6 N-terminal domain-like"/>
    <property type="match status" value="1"/>
</dbReference>
<dbReference type="SUPFAM" id="SSF53474">
    <property type="entry name" value="alpha/beta-Hydrolases"/>
    <property type="match status" value="1"/>
</dbReference>
<organism evidence="4 5">
    <name type="scientific">Asanoa iriomotensis</name>
    <dbReference type="NCBI Taxonomy" id="234613"/>
    <lineage>
        <taxon>Bacteria</taxon>
        <taxon>Bacillati</taxon>
        <taxon>Actinomycetota</taxon>
        <taxon>Actinomycetes</taxon>
        <taxon>Micromonosporales</taxon>
        <taxon>Micromonosporaceae</taxon>
        <taxon>Asanoa</taxon>
    </lineage>
</organism>
<evidence type="ECO:0000256" key="2">
    <source>
        <dbReference type="SAM" id="MobiDB-lite"/>
    </source>
</evidence>
<gene>
    <name evidence="4" type="ORF">Air01nite_42370</name>
</gene>
<dbReference type="InterPro" id="IPR001375">
    <property type="entry name" value="Peptidase_S9_cat"/>
</dbReference>
<dbReference type="Proteomes" id="UP000624325">
    <property type="component" value="Unassembled WGS sequence"/>
</dbReference>
<proteinExistence type="predicted"/>
<evidence type="ECO:0000313" key="5">
    <source>
        <dbReference type="Proteomes" id="UP000624325"/>
    </source>
</evidence>
<dbReference type="Pfam" id="PF00326">
    <property type="entry name" value="Peptidase_S9"/>
    <property type="match status" value="1"/>
</dbReference>
<accession>A0ABQ4C5S8</accession>
<evidence type="ECO:0000256" key="1">
    <source>
        <dbReference type="ARBA" id="ARBA00022801"/>
    </source>
</evidence>
<sequence length="634" mass="67872">MADPPAPASLFALPRLVGLSAAADGRSYTLELDLPGAGRSSVLMDAGDREPAPVPGWAVTALPDRCVLYLAEADTGPPRTALWWRSLDRGEARPLAAPPGGVSAYAHAAVADQVLYVTRQAQGKGAALYEPGETVHYGRGAGQRRIRLACLSLASQTAALLPELCGARLRGGFAVAEDALRVVAESIVDGQRQRRLGLHLAERGGTDSPWRWRPLAPHDDADFFSPLLSADGRWLACTRVSGGSAGAGSPGAPVSGTLWLFDLADPADGGRPLATDVDVWPTPAAWTPDALLFTADRAGSRPVFSVEIATGAVRRLTGTGSFTDVQSRGDEIYAIRSAVDRVPVPTRQRPHGPSGRRAPQVLPSPTPDPAMPGHLERVVADIGSAPVSGWLCRPAGTRPRPLLVWLHGGPRASWNAWSWRWCPWLAVAKGYAVLMPDPAPSTGYGQAFTERAWGDWAGTPGADVMSLVDVVSARPDVDADRTAVMGGSFGGFLAYHLVARSSRFRAAVVHAGIWDLGEFVGSSTMAPTFHAEFGHPLDAADTYRRQSPRSRAHQMRTPLLLSHGSLDPVVPFTQALTALNDLRRLGRPARLLQFPDEMHDITRPGNVRIWYEAVFAFLDHALCDRPWRPPAPLA</sequence>
<reference evidence="4 5" key="1">
    <citation type="submission" date="2021-01" db="EMBL/GenBank/DDBJ databases">
        <title>Whole genome shotgun sequence of Asanoa iriomotensis NBRC 100142.</title>
        <authorList>
            <person name="Komaki H."/>
            <person name="Tamura T."/>
        </authorList>
    </citation>
    <scope>NUCLEOTIDE SEQUENCE [LARGE SCALE GENOMIC DNA]</scope>
    <source>
        <strain evidence="4 5">NBRC 100142</strain>
    </source>
</reference>
<dbReference type="PANTHER" id="PTHR42776">
    <property type="entry name" value="SERINE PEPTIDASE S9 FAMILY MEMBER"/>
    <property type="match status" value="1"/>
</dbReference>
<dbReference type="PANTHER" id="PTHR42776:SF4">
    <property type="entry name" value="ACYLAMINO-ACID-RELEASING ENZYME"/>
    <property type="match status" value="1"/>
</dbReference>
<protein>
    <submittedName>
        <fullName evidence="4">Peptidase S9</fullName>
    </submittedName>
</protein>
<evidence type="ECO:0000313" key="4">
    <source>
        <dbReference type="EMBL" id="GIF58142.1"/>
    </source>
</evidence>
<keyword evidence="5" id="KW-1185">Reference proteome</keyword>
<dbReference type="EMBL" id="BONC01000030">
    <property type="protein sequence ID" value="GIF58142.1"/>
    <property type="molecule type" value="Genomic_DNA"/>
</dbReference>
<dbReference type="Gene3D" id="3.40.50.1820">
    <property type="entry name" value="alpha/beta hydrolase"/>
    <property type="match status" value="1"/>
</dbReference>
<keyword evidence="1" id="KW-0378">Hydrolase</keyword>
<evidence type="ECO:0000259" key="3">
    <source>
        <dbReference type="Pfam" id="PF00326"/>
    </source>
</evidence>
<dbReference type="InterPro" id="IPR029058">
    <property type="entry name" value="AB_hydrolase_fold"/>
</dbReference>
<dbReference type="InterPro" id="IPR011042">
    <property type="entry name" value="6-blade_b-propeller_TolB-like"/>
</dbReference>
<name>A0ABQ4C5S8_9ACTN</name>
<feature type="domain" description="Peptidase S9 prolyl oligopeptidase catalytic" evidence="3">
    <location>
        <begin position="418"/>
        <end position="622"/>
    </location>
</feature>
<dbReference type="Gene3D" id="2.120.10.30">
    <property type="entry name" value="TolB, C-terminal domain"/>
    <property type="match status" value="1"/>
</dbReference>
<feature type="region of interest" description="Disordered" evidence="2">
    <location>
        <begin position="344"/>
        <end position="370"/>
    </location>
</feature>